<dbReference type="EMBL" id="FMJB01000061">
    <property type="protein sequence ID" value="SCM68773.1"/>
    <property type="molecule type" value="Genomic_DNA"/>
</dbReference>
<keyword evidence="6" id="KW-1185">Reference proteome</keyword>
<accession>A0A1M4N1T5</accession>
<sequence>MSFLAHGRTFGAASGPVKAVRVPESPRLRRGISTGFAPRHPRIHRIYNASVVSVVILALMPMMALIAVALLLTQGPRIIYSGPRIGKDQVSFNILKFRTLDNKKAAALTASQVLPADSNIETPLGRFLRASRLDELPQLFNVLRGDMNLVGPRPVREAIAEIERQRVPNYDHKFAVKPGLVGHSQAYMTHGTTKRIRARYNNMLIDAPVNYGAEIGLFGKVGFNVLRRAIQEGLKRLRGQQADQLAVLRAKQMGLRLHDRRTGISQMVAALDAETIVLERPIALPFTHDLQVRIQLGQGRSRMARVSLIPLDEIGARFAYECKTDAGRYTIERYVLDLAVVGPARPIKSPASAPADVAAPIHAIA</sequence>
<dbReference type="PANTHER" id="PTHR30576">
    <property type="entry name" value="COLANIC BIOSYNTHESIS UDP-GLUCOSE LIPID CARRIER TRANSFERASE"/>
    <property type="match status" value="1"/>
</dbReference>
<dbReference type="InterPro" id="IPR003362">
    <property type="entry name" value="Bact_transf"/>
</dbReference>
<protein>
    <recommendedName>
        <fullName evidence="4">Bacterial sugar transferase domain-containing protein</fullName>
    </recommendedName>
</protein>
<dbReference type="Pfam" id="PF02397">
    <property type="entry name" value="Bac_transf"/>
    <property type="match status" value="1"/>
</dbReference>
<name>A0A1M4N1T5_9RHOB</name>
<organism evidence="5 6">
    <name type="scientific">Donghicola eburneus</name>
    <dbReference type="NCBI Taxonomy" id="393278"/>
    <lineage>
        <taxon>Bacteria</taxon>
        <taxon>Pseudomonadati</taxon>
        <taxon>Pseudomonadota</taxon>
        <taxon>Alphaproteobacteria</taxon>
        <taxon>Rhodobacterales</taxon>
        <taxon>Roseobacteraceae</taxon>
        <taxon>Donghicola</taxon>
    </lineage>
</organism>
<dbReference type="PANTHER" id="PTHR30576:SF0">
    <property type="entry name" value="UNDECAPRENYL-PHOSPHATE N-ACETYLGALACTOSAMINYL 1-PHOSPHATE TRANSFERASE-RELATED"/>
    <property type="match status" value="1"/>
</dbReference>
<dbReference type="Proteomes" id="UP000184085">
    <property type="component" value="Unassembled WGS sequence"/>
</dbReference>
<reference evidence="6" key="1">
    <citation type="submission" date="2016-09" db="EMBL/GenBank/DDBJ databases">
        <authorList>
            <person name="Wibberg D."/>
        </authorList>
    </citation>
    <scope>NUCLEOTIDE SEQUENCE [LARGE SCALE GENOMIC DNA]</scope>
</reference>
<keyword evidence="3" id="KW-1133">Transmembrane helix</keyword>
<evidence type="ECO:0000256" key="2">
    <source>
        <dbReference type="ARBA" id="ARBA00023169"/>
    </source>
</evidence>
<dbReference type="GO" id="GO:0000271">
    <property type="term" value="P:polysaccharide biosynthetic process"/>
    <property type="evidence" value="ECO:0007669"/>
    <property type="project" value="UniProtKB-KW"/>
</dbReference>
<keyword evidence="3" id="KW-0812">Transmembrane</keyword>
<proteinExistence type="inferred from homology"/>
<keyword evidence="2" id="KW-0270">Exopolysaccharide synthesis</keyword>
<dbReference type="AlphaFoldDB" id="A0A1M4N1T5"/>
<gene>
    <name evidence="5" type="ORF">KARMA_3003</name>
</gene>
<dbReference type="GO" id="GO:0016780">
    <property type="term" value="F:phosphotransferase activity, for other substituted phosphate groups"/>
    <property type="evidence" value="ECO:0007669"/>
    <property type="project" value="TreeGrafter"/>
</dbReference>
<evidence type="ECO:0000256" key="1">
    <source>
        <dbReference type="ARBA" id="ARBA00006464"/>
    </source>
</evidence>
<evidence type="ECO:0000313" key="5">
    <source>
        <dbReference type="EMBL" id="SCM68773.1"/>
    </source>
</evidence>
<dbReference type="RefSeq" id="WP_072707676.1">
    <property type="nucleotide sequence ID" value="NZ_FMJB01000061.1"/>
</dbReference>
<evidence type="ECO:0000259" key="4">
    <source>
        <dbReference type="Pfam" id="PF02397"/>
    </source>
</evidence>
<feature type="transmembrane region" description="Helical" evidence="3">
    <location>
        <begin position="46"/>
        <end position="72"/>
    </location>
</feature>
<comment type="similarity">
    <text evidence="1">Belongs to the bacterial sugar transferase family.</text>
</comment>
<evidence type="ECO:0000256" key="3">
    <source>
        <dbReference type="SAM" id="Phobius"/>
    </source>
</evidence>
<feature type="domain" description="Bacterial sugar transferase" evidence="4">
    <location>
        <begin position="45"/>
        <end position="201"/>
    </location>
</feature>
<keyword evidence="3" id="KW-0472">Membrane</keyword>
<evidence type="ECO:0000313" key="6">
    <source>
        <dbReference type="Proteomes" id="UP000184085"/>
    </source>
</evidence>